<keyword evidence="4 7" id="KW-0808">Transferase</keyword>
<evidence type="ECO:0000256" key="4">
    <source>
        <dbReference type="ARBA" id="ARBA00022679"/>
    </source>
</evidence>
<keyword evidence="1 7" id="KW-0637">Prenyltransferase</keyword>
<gene>
    <name evidence="7" type="primary">ubiX</name>
    <name evidence="9" type="ORF">Dthio_PD3763</name>
</gene>
<dbReference type="SUPFAM" id="SSF52507">
    <property type="entry name" value="Homo-oligomeric flavin-containing Cys decarboxylases, HFCD"/>
    <property type="match status" value="1"/>
</dbReference>
<feature type="binding site" evidence="7">
    <location>
        <position position="167"/>
    </location>
    <ligand>
        <name>dimethylallyl phosphate</name>
        <dbReference type="ChEBI" id="CHEBI:88052"/>
    </ligand>
</feature>
<organism evidence="9 10">
    <name type="scientific">Desulfonatronospira thiodismutans ASO3-1</name>
    <dbReference type="NCBI Taxonomy" id="555779"/>
    <lineage>
        <taxon>Bacteria</taxon>
        <taxon>Pseudomonadati</taxon>
        <taxon>Thermodesulfobacteriota</taxon>
        <taxon>Desulfovibrionia</taxon>
        <taxon>Desulfovibrionales</taxon>
        <taxon>Desulfonatronovibrionaceae</taxon>
        <taxon>Desulfonatronospira</taxon>
    </lineage>
</organism>
<evidence type="ECO:0000256" key="1">
    <source>
        <dbReference type="ARBA" id="ARBA00022602"/>
    </source>
</evidence>
<dbReference type="EC" id="2.5.1.129" evidence="7"/>
<dbReference type="Pfam" id="PF02441">
    <property type="entry name" value="Flavoprotein"/>
    <property type="match status" value="1"/>
</dbReference>
<accession>D6SK97</accession>
<dbReference type="GO" id="GO:0106141">
    <property type="term" value="F:flavin prenyltransferase activity"/>
    <property type="evidence" value="ECO:0007669"/>
    <property type="project" value="UniProtKB-EC"/>
</dbReference>
<feature type="binding site" evidence="7">
    <location>
        <position position="36"/>
    </location>
    <ligand>
        <name>FMN</name>
        <dbReference type="ChEBI" id="CHEBI:58210"/>
    </ligand>
</feature>
<dbReference type="HAMAP" id="MF_01984">
    <property type="entry name" value="ubiX_pad"/>
    <property type="match status" value="1"/>
</dbReference>
<evidence type="ECO:0000256" key="6">
    <source>
        <dbReference type="ARBA" id="ARBA00060793"/>
    </source>
</evidence>
<dbReference type="NCBIfam" id="TIGR00421">
    <property type="entry name" value="ubiX_pad"/>
    <property type="match status" value="1"/>
</dbReference>
<evidence type="ECO:0000256" key="2">
    <source>
        <dbReference type="ARBA" id="ARBA00022630"/>
    </source>
</evidence>
<feature type="binding site" evidence="7">
    <location>
        <position position="121"/>
    </location>
    <ligand>
        <name>FMN</name>
        <dbReference type="ChEBI" id="CHEBI:58210"/>
    </ligand>
</feature>
<feature type="binding site" evidence="7">
    <location>
        <begin position="10"/>
        <end position="12"/>
    </location>
    <ligand>
        <name>FMN</name>
        <dbReference type="ChEBI" id="CHEBI:58210"/>
    </ligand>
</feature>
<keyword evidence="2 7" id="KW-0285">Flavoprotein</keyword>
<dbReference type="PANTHER" id="PTHR43374">
    <property type="entry name" value="FLAVIN PRENYLTRANSFERASE"/>
    <property type="match status" value="1"/>
</dbReference>
<keyword evidence="3 7" id="KW-0288">FMN</keyword>
<evidence type="ECO:0000313" key="9">
    <source>
        <dbReference type="EMBL" id="EFI36300.1"/>
    </source>
</evidence>
<evidence type="ECO:0000256" key="7">
    <source>
        <dbReference type="HAMAP-Rule" id="MF_01984"/>
    </source>
</evidence>
<dbReference type="OrthoDB" id="9781577at2"/>
<comment type="similarity">
    <text evidence="6 7">Belongs to the UbiX/PAD1 family.</text>
</comment>
<dbReference type="InterPro" id="IPR036551">
    <property type="entry name" value="Flavin_trans-like"/>
</dbReference>
<dbReference type="GO" id="GO:0016831">
    <property type="term" value="F:carboxy-lyase activity"/>
    <property type="evidence" value="ECO:0007669"/>
    <property type="project" value="TreeGrafter"/>
</dbReference>
<dbReference type="FunFam" id="3.40.50.1950:FF:000001">
    <property type="entry name" value="Flavin prenyltransferase UbiX"/>
    <property type="match status" value="1"/>
</dbReference>
<comment type="catalytic activity">
    <reaction evidence="5 7">
        <text>dimethylallyl phosphate + FMNH2 = prenylated FMNH2 + phosphate</text>
        <dbReference type="Rhea" id="RHEA:37743"/>
        <dbReference type="ChEBI" id="CHEBI:43474"/>
        <dbReference type="ChEBI" id="CHEBI:57618"/>
        <dbReference type="ChEBI" id="CHEBI:87467"/>
        <dbReference type="ChEBI" id="CHEBI:88052"/>
        <dbReference type="EC" id="2.5.1.129"/>
    </reaction>
</comment>
<dbReference type="eggNOG" id="COG0163">
    <property type="taxonomic scope" value="Bacteria"/>
</dbReference>
<dbReference type="AlphaFoldDB" id="D6SK97"/>
<dbReference type="EMBL" id="ACJN02000001">
    <property type="protein sequence ID" value="EFI36300.1"/>
    <property type="molecule type" value="Genomic_DNA"/>
</dbReference>
<evidence type="ECO:0000256" key="5">
    <source>
        <dbReference type="ARBA" id="ARBA00050612"/>
    </source>
</evidence>
<dbReference type="RefSeq" id="WP_008869419.1">
    <property type="nucleotide sequence ID" value="NZ_ACJN02000001.1"/>
</dbReference>
<proteinExistence type="inferred from homology"/>
<evidence type="ECO:0000259" key="8">
    <source>
        <dbReference type="Pfam" id="PF02441"/>
    </source>
</evidence>
<keyword evidence="10" id="KW-1185">Reference proteome</keyword>
<comment type="caution">
    <text evidence="9">The sequence shown here is derived from an EMBL/GenBank/DDBJ whole genome shotgun (WGS) entry which is preliminary data.</text>
</comment>
<dbReference type="InterPro" id="IPR003382">
    <property type="entry name" value="Flavoprotein"/>
</dbReference>
<comment type="function">
    <text evidence="7">Flavin prenyltransferase that catalyzes the synthesis of the prenylated FMN cofactor (prenyl-FMN) for 4-hydroxy-3-polyprenylbenzoic acid decarboxylase UbiD. The prenyltransferase is metal-independent and links a dimethylallyl moiety from dimethylallyl monophosphate (DMAP) to the flavin N5 and C6 atoms of FMN.</text>
</comment>
<comment type="caution">
    <text evidence="7">Lacks conserved residue(s) required for the propagation of feature annotation.</text>
</comment>
<evidence type="ECO:0000313" key="10">
    <source>
        <dbReference type="Proteomes" id="UP000005496"/>
    </source>
</evidence>
<name>D6SK97_9BACT</name>
<feature type="binding site" evidence="7">
    <location>
        <position position="151"/>
    </location>
    <ligand>
        <name>dimethylallyl phosphate</name>
        <dbReference type="ChEBI" id="CHEBI:88052"/>
    </ligand>
</feature>
<protein>
    <recommendedName>
        <fullName evidence="7">Flavin prenyltransferase UbiX</fullName>
        <ecNumber evidence="7">2.5.1.129</ecNumber>
    </recommendedName>
</protein>
<dbReference type="Proteomes" id="UP000005496">
    <property type="component" value="Unassembled WGS sequence"/>
</dbReference>
<evidence type="ECO:0000256" key="3">
    <source>
        <dbReference type="ARBA" id="ARBA00022643"/>
    </source>
</evidence>
<dbReference type="InterPro" id="IPR004507">
    <property type="entry name" value="UbiX-like"/>
</dbReference>
<reference evidence="9" key="1">
    <citation type="submission" date="2010-05" db="EMBL/GenBank/DDBJ databases">
        <title>The draft genome of Desulfonatronospira thiodismutans ASO3-1.</title>
        <authorList>
            <consortium name="US DOE Joint Genome Institute (JGI-PGF)"/>
            <person name="Lucas S."/>
            <person name="Copeland A."/>
            <person name="Lapidus A."/>
            <person name="Cheng J.-F."/>
            <person name="Bruce D."/>
            <person name="Goodwin L."/>
            <person name="Pitluck S."/>
            <person name="Chertkov O."/>
            <person name="Brettin T."/>
            <person name="Detter J.C."/>
            <person name="Han C."/>
            <person name="Land M.L."/>
            <person name="Hauser L."/>
            <person name="Kyrpides N."/>
            <person name="Mikhailova N."/>
            <person name="Muyzer G."/>
            <person name="Woyke T."/>
        </authorList>
    </citation>
    <scope>NUCLEOTIDE SEQUENCE [LARGE SCALE GENOMIC DNA]</scope>
    <source>
        <strain evidence="9">ASO3-1</strain>
    </source>
</reference>
<dbReference type="PANTHER" id="PTHR43374:SF1">
    <property type="entry name" value="FLAVIN PRENYLTRANSFERASE PAD1, MITOCHONDRIAL"/>
    <property type="match status" value="1"/>
</dbReference>
<dbReference type="NCBIfam" id="NF004685">
    <property type="entry name" value="PRK06029.1"/>
    <property type="match status" value="1"/>
</dbReference>
<feature type="domain" description="Flavoprotein" evidence="8">
    <location>
        <begin position="3"/>
        <end position="171"/>
    </location>
</feature>
<feature type="binding site" evidence="7">
    <location>
        <begin position="86"/>
        <end position="89"/>
    </location>
    <ligand>
        <name>FMN</name>
        <dbReference type="ChEBI" id="CHEBI:58210"/>
    </ligand>
</feature>
<dbReference type="Gene3D" id="3.40.50.1950">
    <property type="entry name" value="Flavin prenyltransferase-like"/>
    <property type="match status" value="1"/>
</dbReference>
<sequence>MNKIVMAITGASGMPYALTLVQELISLDIELHLVVSSAAYKVLQLESPGYEATLSLVENIYRQDDLGAPMASGSFQHGGMVVCPCSMASLAAIAQGLGSNLIHRAADVTLKENRRLVLVPRETPLNRVHLQNMLAARDAGAVILPPCPGFYNKPQEMQDLIRHIAARIMDSLGIENSVSRRWEGG</sequence>